<dbReference type="Pfam" id="PF06071">
    <property type="entry name" value="YchF-GTPase_C"/>
    <property type="match status" value="1"/>
</dbReference>
<evidence type="ECO:0000259" key="6">
    <source>
        <dbReference type="PROSITE" id="PS51880"/>
    </source>
</evidence>
<dbReference type="EMBL" id="UINC01000899">
    <property type="protein sequence ID" value="SUZ62940.1"/>
    <property type="molecule type" value="Genomic_DNA"/>
</dbReference>
<dbReference type="NCBIfam" id="TIGR00092">
    <property type="entry name" value="redox-regulated ATPase YchF"/>
    <property type="match status" value="1"/>
</dbReference>
<proteinExistence type="predicted"/>
<dbReference type="PROSITE" id="PS51710">
    <property type="entry name" value="G_OBG"/>
    <property type="match status" value="1"/>
</dbReference>
<dbReference type="Gene3D" id="1.10.150.300">
    <property type="entry name" value="TGS-like domain"/>
    <property type="match status" value="1"/>
</dbReference>
<dbReference type="InterPro" id="IPR004396">
    <property type="entry name" value="ATPase_YchF/OLA1"/>
</dbReference>
<sequence length="295" mass="33086">VEFVDIAGLVSGASKGEGLGNQFLGNIRQTNAIVHIVRCFDNKDIFHVNSAISPLDDIETINTELTLADLETVEKQLNKSEKDAKTNKKEAIFKRDVLLKSMLHLDAGNQMRSLILNNHEQEILRELQLLTLKPVMYIANVDEYDNDSQHLKDVYAYAHANNSEMVAVCAALESEICQLKDEDKNEFLSDVGLSEPGLHRVIRCAYKLLGLLTFFTVRSSEVRAWTITTGSLAPDAASEIHTDIEKGFIRAEVISYEDFIDRNGELGAKEAGKLRIEGKEYVVQEGDVMHFRFNV</sequence>
<dbReference type="GO" id="GO:0005524">
    <property type="term" value="F:ATP binding"/>
    <property type="evidence" value="ECO:0007669"/>
    <property type="project" value="UniProtKB-KW"/>
</dbReference>
<dbReference type="PRINTS" id="PR00326">
    <property type="entry name" value="GTP1OBG"/>
</dbReference>
<keyword evidence="2" id="KW-0479">Metal-binding</keyword>
<dbReference type="CDD" id="cd04867">
    <property type="entry name" value="TGS_YchF_OLA1"/>
    <property type="match status" value="1"/>
</dbReference>
<gene>
    <name evidence="7" type="ORF">METZ01_LOCUS15794</name>
</gene>
<evidence type="ECO:0008006" key="8">
    <source>
        <dbReference type="Google" id="ProtNLM"/>
    </source>
</evidence>
<evidence type="ECO:0000256" key="1">
    <source>
        <dbReference type="ARBA" id="ARBA00001946"/>
    </source>
</evidence>
<dbReference type="InterPro" id="IPR004095">
    <property type="entry name" value="TGS"/>
</dbReference>
<dbReference type="PANTHER" id="PTHR23305">
    <property type="entry name" value="OBG GTPASE FAMILY"/>
    <property type="match status" value="1"/>
</dbReference>
<dbReference type="InterPro" id="IPR006073">
    <property type="entry name" value="GTP-bd"/>
</dbReference>
<keyword evidence="4" id="KW-0067">ATP-binding</keyword>
<evidence type="ECO:0000256" key="3">
    <source>
        <dbReference type="ARBA" id="ARBA00022741"/>
    </source>
</evidence>
<dbReference type="InterPro" id="IPR012676">
    <property type="entry name" value="TGS-like"/>
</dbReference>
<evidence type="ECO:0000256" key="4">
    <source>
        <dbReference type="ARBA" id="ARBA00022840"/>
    </source>
</evidence>
<dbReference type="InterPro" id="IPR027417">
    <property type="entry name" value="P-loop_NTPase"/>
</dbReference>
<dbReference type="GO" id="GO:0046872">
    <property type="term" value="F:metal ion binding"/>
    <property type="evidence" value="ECO:0007669"/>
    <property type="project" value="UniProtKB-KW"/>
</dbReference>
<dbReference type="GO" id="GO:0016887">
    <property type="term" value="F:ATP hydrolysis activity"/>
    <property type="evidence" value="ECO:0007669"/>
    <property type="project" value="InterPro"/>
</dbReference>
<dbReference type="PROSITE" id="PS51880">
    <property type="entry name" value="TGS"/>
    <property type="match status" value="1"/>
</dbReference>
<dbReference type="SUPFAM" id="SSF81271">
    <property type="entry name" value="TGS-like"/>
    <property type="match status" value="1"/>
</dbReference>
<dbReference type="GO" id="GO:0005737">
    <property type="term" value="C:cytoplasm"/>
    <property type="evidence" value="ECO:0007669"/>
    <property type="project" value="TreeGrafter"/>
</dbReference>
<dbReference type="Gene3D" id="3.10.20.30">
    <property type="match status" value="1"/>
</dbReference>
<dbReference type="InterPro" id="IPR012675">
    <property type="entry name" value="Beta-grasp_dom_sf"/>
</dbReference>
<reference evidence="7" key="1">
    <citation type="submission" date="2018-05" db="EMBL/GenBank/DDBJ databases">
        <authorList>
            <person name="Lanie J.A."/>
            <person name="Ng W.-L."/>
            <person name="Kazmierczak K.M."/>
            <person name="Andrzejewski T.M."/>
            <person name="Davidsen T.M."/>
            <person name="Wayne K.J."/>
            <person name="Tettelin H."/>
            <person name="Glass J.I."/>
            <person name="Rusch D."/>
            <person name="Podicherti R."/>
            <person name="Tsui H.-C.T."/>
            <person name="Winkler M.E."/>
        </authorList>
    </citation>
    <scope>NUCLEOTIDE SEQUENCE</scope>
</reference>
<dbReference type="InterPro" id="IPR031167">
    <property type="entry name" value="G_OBG"/>
</dbReference>
<feature type="non-terminal residue" evidence="7">
    <location>
        <position position="1"/>
    </location>
</feature>
<feature type="domain" description="TGS" evidence="6">
    <location>
        <begin position="210"/>
        <end position="293"/>
    </location>
</feature>
<evidence type="ECO:0000313" key="7">
    <source>
        <dbReference type="EMBL" id="SUZ62940.1"/>
    </source>
</evidence>
<dbReference type="InterPro" id="IPR013029">
    <property type="entry name" value="YchF_C"/>
</dbReference>
<dbReference type="FunFam" id="1.10.150.300:FF:000001">
    <property type="entry name" value="Ribosome-binding ATPase YchF"/>
    <property type="match status" value="1"/>
</dbReference>
<name>A0A381P7R2_9ZZZZ</name>
<accession>A0A381P7R2</accession>
<evidence type="ECO:0000259" key="5">
    <source>
        <dbReference type="PROSITE" id="PS51710"/>
    </source>
</evidence>
<evidence type="ECO:0000256" key="2">
    <source>
        <dbReference type="ARBA" id="ARBA00022723"/>
    </source>
</evidence>
<dbReference type="AlphaFoldDB" id="A0A381P7R2"/>
<dbReference type="PANTHER" id="PTHR23305:SF18">
    <property type="entry name" value="OBG-TYPE G DOMAIN-CONTAINING PROTEIN"/>
    <property type="match status" value="1"/>
</dbReference>
<dbReference type="Gene3D" id="3.40.50.300">
    <property type="entry name" value="P-loop containing nucleotide triphosphate hydrolases"/>
    <property type="match status" value="1"/>
</dbReference>
<dbReference type="SUPFAM" id="SSF52540">
    <property type="entry name" value="P-loop containing nucleoside triphosphate hydrolases"/>
    <property type="match status" value="1"/>
</dbReference>
<dbReference type="InterPro" id="IPR023192">
    <property type="entry name" value="TGS-like_dom_sf"/>
</dbReference>
<feature type="domain" description="OBG-type G" evidence="5">
    <location>
        <begin position="1"/>
        <end position="188"/>
    </location>
</feature>
<keyword evidence="3" id="KW-0547">Nucleotide-binding</keyword>
<dbReference type="FunFam" id="3.10.20.30:FF:000001">
    <property type="entry name" value="Ribosome-binding ATPase YchF"/>
    <property type="match status" value="1"/>
</dbReference>
<dbReference type="GO" id="GO:0005525">
    <property type="term" value="F:GTP binding"/>
    <property type="evidence" value="ECO:0007669"/>
    <property type="project" value="InterPro"/>
</dbReference>
<organism evidence="7">
    <name type="scientific">marine metagenome</name>
    <dbReference type="NCBI Taxonomy" id="408172"/>
    <lineage>
        <taxon>unclassified sequences</taxon>
        <taxon>metagenomes</taxon>
        <taxon>ecological metagenomes</taxon>
    </lineage>
</organism>
<comment type="cofactor">
    <cofactor evidence="1">
        <name>Mg(2+)</name>
        <dbReference type="ChEBI" id="CHEBI:18420"/>
    </cofactor>
</comment>
<protein>
    <recommendedName>
        <fullName evidence="8">Redox-regulated ATPase YchF</fullName>
    </recommendedName>
</protein>